<evidence type="ECO:0000256" key="1">
    <source>
        <dbReference type="SAM" id="Phobius"/>
    </source>
</evidence>
<feature type="transmembrane region" description="Helical" evidence="1">
    <location>
        <begin position="178"/>
        <end position="194"/>
    </location>
</feature>
<dbReference type="EMBL" id="QAYE01000007">
    <property type="protein sequence ID" value="PTW45553.1"/>
    <property type="molecule type" value="Genomic_DNA"/>
</dbReference>
<organism evidence="2 3">
    <name type="scientific">Sphingomonas faeni</name>
    <dbReference type="NCBI Taxonomy" id="185950"/>
    <lineage>
        <taxon>Bacteria</taxon>
        <taxon>Pseudomonadati</taxon>
        <taxon>Pseudomonadota</taxon>
        <taxon>Alphaproteobacteria</taxon>
        <taxon>Sphingomonadales</taxon>
        <taxon>Sphingomonadaceae</taxon>
        <taxon>Sphingomonas</taxon>
    </lineage>
</organism>
<feature type="transmembrane region" description="Helical" evidence="1">
    <location>
        <begin position="280"/>
        <end position="298"/>
    </location>
</feature>
<keyword evidence="1" id="KW-0472">Membrane</keyword>
<dbReference type="Proteomes" id="UP000244013">
    <property type="component" value="Unassembled WGS sequence"/>
</dbReference>
<feature type="transmembrane region" description="Helical" evidence="1">
    <location>
        <begin position="77"/>
        <end position="96"/>
    </location>
</feature>
<sequence>MGWRLQTGARVQDDMTNANANGAGWWETRAFAVALVLLSAVPLLWPALPPLGDLPGHMGRWHIAMALPTSPDLQRYYAYHWALIPNLGMDLLVPALSHLFPFEVATKLAVIAIPMLTATGLLWAAREAHGRIPPTATFALPLAYAWPFQFGFVNFALSQALAFCALALWIRLGRQDRLIIRALLFVPIACVIWISHSFGWGLLGLMAAGADIARLRTAGRGWPAALVGAAIQCLSMTVPLLVMLASIVAGTGAAAGGLGGEGWFDAPVKLVWLVSLFRDHWPWFDLLSLLPLIAVLYAGMRSARLGFSPLLGIPALLCLAAFVVLPRLLMGGAYVDMRMAPAAVMLGLIAIAPRDLRMARTLAVMATAFLILRLAGTTLSFVERSSEQQRELAAVAAIPHGAAVLSLVELPCGGAWDDLRRNHLPALAIVRRDIFTNEQWAIEGQQSLHIRYAIAAPYTGDPTQSVFPSICSTVGSNFAKAIARFPRAAFTHVWTIGFPPGAAKATDLRVIWTDGQSTLYRVAR</sequence>
<comment type="caution">
    <text evidence="2">The sequence shown here is derived from an EMBL/GenBank/DDBJ whole genome shotgun (WGS) entry which is preliminary data.</text>
</comment>
<feature type="transmembrane region" description="Helical" evidence="1">
    <location>
        <begin position="146"/>
        <end position="169"/>
    </location>
</feature>
<proteinExistence type="predicted"/>
<feature type="transmembrane region" description="Helical" evidence="1">
    <location>
        <begin position="305"/>
        <end position="325"/>
    </location>
</feature>
<keyword evidence="1" id="KW-1133">Transmembrane helix</keyword>
<feature type="transmembrane region" description="Helical" evidence="1">
    <location>
        <begin position="238"/>
        <end position="260"/>
    </location>
</feature>
<feature type="transmembrane region" description="Helical" evidence="1">
    <location>
        <begin position="30"/>
        <end position="48"/>
    </location>
</feature>
<accession>A0A2T5U213</accession>
<name>A0A2T5U213_9SPHN</name>
<evidence type="ECO:0000313" key="2">
    <source>
        <dbReference type="EMBL" id="PTW45553.1"/>
    </source>
</evidence>
<evidence type="ECO:0000313" key="3">
    <source>
        <dbReference type="Proteomes" id="UP000244013"/>
    </source>
</evidence>
<protein>
    <recommendedName>
        <fullName evidence="4">Glucosyltransferase GtrII-like protein</fullName>
    </recommendedName>
</protein>
<keyword evidence="1" id="KW-0812">Transmembrane</keyword>
<reference evidence="2 3" key="1">
    <citation type="submission" date="2018-04" db="EMBL/GenBank/DDBJ databases">
        <title>Genomic Encyclopedia of Type Strains, Phase III (KMG-III): the genomes of soil and plant-associated and newly described type strains.</title>
        <authorList>
            <person name="Whitman W."/>
        </authorList>
    </citation>
    <scope>NUCLEOTIDE SEQUENCE [LARGE SCALE GENOMIC DNA]</scope>
    <source>
        <strain evidence="2 3">MA-olki</strain>
    </source>
</reference>
<dbReference type="AlphaFoldDB" id="A0A2T5U213"/>
<evidence type="ECO:0008006" key="4">
    <source>
        <dbReference type="Google" id="ProtNLM"/>
    </source>
</evidence>
<gene>
    <name evidence="2" type="ORF">C8J25_107237</name>
</gene>
<feature type="transmembrane region" description="Helical" evidence="1">
    <location>
        <begin position="108"/>
        <end position="126"/>
    </location>
</feature>